<dbReference type="Proteomes" id="UP000282818">
    <property type="component" value="Unassembled WGS sequence"/>
</dbReference>
<sequence>MKSFLFTTDNDRGGVILCNLDTLEEAVDYLHIRFKGVVRVEQGKDYWTEQSGFVYLNSPQDDPPPEQG</sequence>
<organism evidence="1 2">
    <name type="scientific">Neptunomonas marina</name>
    <dbReference type="NCBI Taxonomy" id="1815562"/>
    <lineage>
        <taxon>Bacteria</taxon>
        <taxon>Pseudomonadati</taxon>
        <taxon>Pseudomonadota</taxon>
        <taxon>Gammaproteobacteria</taxon>
        <taxon>Oceanospirillales</taxon>
        <taxon>Oceanospirillaceae</taxon>
        <taxon>Neptunomonas</taxon>
    </lineage>
</organism>
<dbReference type="EMBL" id="SACQ01000001">
    <property type="protein sequence ID" value="RVU32256.1"/>
    <property type="molecule type" value="Genomic_DNA"/>
</dbReference>
<protein>
    <submittedName>
        <fullName evidence="1">Uncharacterized protein</fullName>
    </submittedName>
</protein>
<evidence type="ECO:0000313" key="2">
    <source>
        <dbReference type="Proteomes" id="UP000282818"/>
    </source>
</evidence>
<dbReference type="AlphaFoldDB" id="A0A437QCL1"/>
<keyword evidence="2" id="KW-1185">Reference proteome</keyword>
<name>A0A437QCL1_9GAMM</name>
<gene>
    <name evidence="1" type="ORF">EOE65_00975</name>
</gene>
<dbReference type="RefSeq" id="WP_127692425.1">
    <property type="nucleotide sequence ID" value="NZ_SACQ01000001.1"/>
</dbReference>
<evidence type="ECO:0000313" key="1">
    <source>
        <dbReference type="EMBL" id="RVU32256.1"/>
    </source>
</evidence>
<comment type="caution">
    <text evidence="1">The sequence shown here is derived from an EMBL/GenBank/DDBJ whole genome shotgun (WGS) entry which is preliminary data.</text>
</comment>
<proteinExistence type="predicted"/>
<reference evidence="1 2" key="1">
    <citation type="submission" date="2019-01" db="EMBL/GenBank/DDBJ databases">
        <authorList>
            <person name="Chen W.-M."/>
        </authorList>
    </citation>
    <scope>NUCLEOTIDE SEQUENCE [LARGE SCALE GENOMIC DNA]</scope>
    <source>
        <strain evidence="1 2">HPM-16</strain>
    </source>
</reference>
<accession>A0A437QCL1</accession>